<evidence type="ECO:0000313" key="12">
    <source>
        <dbReference type="EMBL" id="GCD08894.1"/>
    </source>
</evidence>
<evidence type="ECO:0000256" key="9">
    <source>
        <dbReference type="SAM" id="Coils"/>
    </source>
</evidence>
<feature type="transmembrane region" description="Helical" evidence="10">
    <location>
        <begin position="284"/>
        <end position="306"/>
    </location>
</feature>
<evidence type="ECO:0000259" key="11">
    <source>
        <dbReference type="PROSITE" id="PS50111"/>
    </source>
</evidence>
<dbReference type="Pfam" id="PF00015">
    <property type="entry name" value="MCPsignal"/>
    <property type="match status" value="1"/>
</dbReference>
<keyword evidence="13" id="KW-1185">Reference proteome</keyword>
<organism evidence="12 13">
    <name type="scientific">Clostridium tagluense</name>
    <dbReference type="NCBI Taxonomy" id="360422"/>
    <lineage>
        <taxon>Bacteria</taxon>
        <taxon>Bacillati</taxon>
        <taxon>Bacillota</taxon>
        <taxon>Clostridia</taxon>
        <taxon>Eubacteriales</taxon>
        <taxon>Clostridiaceae</taxon>
        <taxon>Clostridium</taxon>
    </lineage>
</organism>
<feature type="coiled-coil region" evidence="9">
    <location>
        <begin position="546"/>
        <end position="615"/>
    </location>
</feature>
<evidence type="ECO:0000256" key="10">
    <source>
        <dbReference type="SAM" id="Phobius"/>
    </source>
</evidence>
<evidence type="ECO:0000256" key="2">
    <source>
        <dbReference type="ARBA" id="ARBA00022475"/>
    </source>
</evidence>
<evidence type="ECO:0000256" key="6">
    <source>
        <dbReference type="ARBA" id="ARBA00023136"/>
    </source>
</evidence>
<dbReference type="InterPro" id="IPR029151">
    <property type="entry name" value="Sensor-like_sf"/>
</dbReference>
<dbReference type="SUPFAM" id="SSF103190">
    <property type="entry name" value="Sensory domain-like"/>
    <property type="match status" value="1"/>
</dbReference>
<evidence type="ECO:0000256" key="3">
    <source>
        <dbReference type="ARBA" id="ARBA00022500"/>
    </source>
</evidence>
<dbReference type="RefSeq" id="WP_185732574.1">
    <property type="nucleotide sequence ID" value="NZ_BHYK01000002.1"/>
</dbReference>
<name>A0A401UHB0_9CLOT</name>
<evidence type="ECO:0000313" key="13">
    <source>
        <dbReference type="Proteomes" id="UP000287872"/>
    </source>
</evidence>
<dbReference type="Gene3D" id="6.10.340.10">
    <property type="match status" value="1"/>
</dbReference>
<comment type="subcellular location">
    <subcellularLocation>
        <location evidence="1">Cell membrane</location>
        <topology evidence="1">Multi-pass membrane protein</topology>
    </subcellularLocation>
</comment>
<dbReference type="PROSITE" id="PS50111">
    <property type="entry name" value="CHEMOTAXIS_TRANSDUC_2"/>
    <property type="match status" value="1"/>
</dbReference>
<dbReference type="PANTHER" id="PTHR32089:SF112">
    <property type="entry name" value="LYSOZYME-LIKE PROTEIN-RELATED"/>
    <property type="match status" value="1"/>
</dbReference>
<evidence type="ECO:0000256" key="7">
    <source>
        <dbReference type="ARBA" id="ARBA00023224"/>
    </source>
</evidence>
<gene>
    <name evidence="12" type="ORF">Ctaglu_05170</name>
</gene>
<dbReference type="GO" id="GO:0005886">
    <property type="term" value="C:plasma membrane"/>
    <property type="evidence" value="ECO:0007669"/>
    <property type="project" value="UniProtKB-SubCell"/>
</dbReference>
<dbReference type="Gene3D" id="1.10.287.950">
    <property type="entry name" value="Methyl-accepting chemotaxis protein"/>
    <property type="match status" value="1"/>
</dbReference>
<dbReference type="CDD" id="cd12912">
    <property type="entry name" value="PDC2_MCP_like"/>
    <property type="match status" value="1"/>
</dbReference>
<dbReference type="SUPFAM" id="SSF58104">
    <property type="entry name" value="Methyl-accepting chemotaxis protein (MCP) signaling domain"/>
    <property type="match status" value="1"/>
</dbReference>
<comment type="caution">
    <text evidence="12">The sequence shown here is derived from an EMBL/GenBank/DDBJ whole genome shotgun (WGS) entry which is preliminary data.</text>
</comment>
<evidence type="ECO:0000256" key="8">
    <source>
        <dbReference type="PROSITE-ProRule" id="PRU00284"/>
    </source>
</evidence>
<dbReference type="InterPro" id="IPR004089">
    <property type="entry name" value="MCPsignal_dom"/>
</dbReference>
<protein>
    <submittedName>
        <fullName evidence="12">Methyl-accepting chemotaxis protein</fullName>
    </submittedName>
</protein>
<keyword evidence="7 8" id="KW-0807">Transducer</keyword>
<dbReference type="AlphaFoldDB" id="A0A401UHB0"/>
<accession>A0A401UHB0</accession>
<dbReference type="CDD" id="cd12913">
    <property type="entry name" value="PDC1_MCP_like"/>
    <property type="match status" value="1"/>
</dbReference>
<dbReference type="Pfam" id="PF02743">
    <property type="entry name" value="dCache_1"/>
    <property type="match status" value="1"/>
</dbReference>
<feature type="transmembrane region" description="Helical" evidence="10">
    <location>
        <begin position="6"/>
        <end position="31"/>
    </location>
</feature>
<keyword evidence="2" id="KW-1003">Cell membrane</keyword>
<evidence type="ECO:0000256" key="1">
    <source>
        <dbReference type="ARBA" id="ARBA00004651"/>
    </source>
</evidence>
<evidence type="ECO:0000256" key="4">
    <source>
        <dbReference type="ARBA" id="ARBA00022692"/>
    </source>
</evidence>
<dbReference type="EMBL" id="BHYK01000002">
    <property type="protein sequence ID" value="GCD08894.1"/>
    <property type="molecule type" value="Genomic_DNA"/>
</dbReference>
<sequence length="670" mass="73774">MKSIKTRITTFICLIVVCVLCFSTFTGYLISNKLILKEATRNLIVTSEKYSSIIDGWLALQGKLMADTVGAIEFNSNYNNKQIINYLKTRQAVNLENSIDVYIGYKNKAVLSASEWVPEVGYDCTQADWYKAASASDKVIYTAPYVDKDSKKMVITIAKSIKKDGKVVGVAASDISVAYLADIVGNAKPIDNSYAFLLDRENNIIVHRNKEFIATENKIQNLGVIMNGSFSKIVNNKNDKITEVNTFKDYDGENKYFAITSIPSTKWKIGFAIPVSEFRKPLRVLIISFGIVILISLIISFGLAYLTAKKLSDPILDISEIVKKTTKLDLAYDEKNERLLKHKDEIGIMAKAVTELRNSLRQISSAIKESSGEVIEASNNLSKATNKSTQTINEISQTVDNLAEGTSQQASNAMIATEKLESFALEIDNAVHSANLVKEYWDKTDDINSKGIKSMELLAYKFKESDEAIGELETNINLLSNKSSFIGKIVNTIQAIAEQTNLLALNAAIEAARAGESGKGFSVVADEVRKLAEQTANSTNEISGLVEEIQNEIRDTKANMDNASNINIEANKAMQGAENAFTYIKSSIKDTVIQINELNNNIKTVNENKNIVLEAVQDISAGSEESASATEQVSSSVQEQAMEMENVAQASEQLKVVSEILDLMVGEFKL</sequence>
<dbReference type="SMART" id="SM00283">
    <property type="entry name" value="MA"/>
    <property type="match status" value="1"/>
</dbReference>
<keyword evidence="9" id="KW-0175">Coiled coil</keyword>
<proteinExistence type="predicted"/>
<dbReference type="InterPro" id="IPR033479">
    <property type="entry name" value="dCache_1"/>
</dbReference>
<dbReference type="Proteomes" id="UP000287872">
    <property type="component" value="Unassembled WGS sequence"/>
</dbReference>
<dbReference type="PANTHER" id="PTHR32089">
    <property type="entry name" value="METHYL-ACCEPTING CHEMOTAXIS PROTEIN MCPB"/>
    <property type="match status" value="1"/>
</dbReference>
<keyword evidence="5 10" id="KW-1133">Transmembrane helix</keyword>
<keyword evidence="6 10" id="KW-0472">Membrane</keyword>
<keyword evidence="3" id="KW-0145">Chemotaxis</keyword>
<dbReference type="Gene3D" id="3.30.450.20">
    <property type="entry name" value="PAS domain"/>
    <property type="match status" value="2"/>
</dbReference>
<dbReference type="GO" id="GO:0007165">
    <property type="term" value="P:signal transduction"/>
    <property type="evidence" value="ECO:0007669"/>
    <property type="project" value="UniProtKB-KW"/>
</dbReference>
<feature type="domain" description="Methyl-accepting transducer" evidence="11">
    <location>
        <begin position="384"/>
        <end position="641"/>
    </location>
</feature>
<keyword evidence="4 10" id="KW-0812">Transmembrane</keyword>
<evidence type="ECO:0000256" key="5">
    <source>
        <dbReference type="ARBA" id="ARBA00022989"/>
    </source>
</evidence>
<dbReference type="GO" id="GO:0006935">
    <property type="term" value="P:chemotaxis"/>
    <property type="evidence" value="ECO:0007669"/>
    <property type="project" value="UniProtKB-KW"/>
</dbReference>
<reference evidence="12 13" key="1">
    <citation type="submission" date="2018-11" db="EMBL/GenBank/DDBJ databases">
        <title>Genome sequencing and assembly of Clostridium tagluense strain A121.</title>
        <authorList>
            <person name="Murakami T."/>
            <person name="Segawa T."/>
            <person name="Shcherbakova V.A."/>
            <person name="Mori H."/>
            <person name="Yoshimura Y."/>
        </authorList>
    </citation>
    <scope>NUCLEOTIDE SEQUENCE [LARGE SCALE GENOMIC DNA]</scope>
    <source>
        <strain evidence="12 13">A121</strain>
    </source>
</reference>